<organism evidence="2 3">
    <name type="scientific">Tilletia horrida</name>
    <dbReference type="NCBI Taxonomy" id="155126"/>
    <lineage>
        <taxon>Eukaryota</taxon>
        <taxon>Fungi</taxon>
        <taxon>Dikarya</taxon>
        <taxon>Basidiomycota</taxon>
        <taxon>Ustilaginomycotina</taxon>
        <taxon>Exobasidiomycetes</taxon>
        <taxon>Tilletiales</taxon>
        <taxon>Tilletiaceae</taxon>
        <taxon>Tilletia</taxon>
    </lineage>
</organism>
<dbReference type="Proteomes" id="UP001176521">
    <property type="component" value="Unassembled WGS sequence"/>
</dbReference>
<proteinExistence type="predicted"/>
<dbReference type="AlphaFoldDB" id="A0AAN6G6G8"/>
<evidence type="ECO:0000256" key="1">
    <source>
        <dbReference type="SAM" id="MobiDB-lite"/>
    </source>
</evidence>
<accession>A0AAN6G6G8</accession>
<feature type="compositionally biased region" description="Polar residues" evidence="1">
    <location>
        <begin position="57"/>
        <end position="68"/>
    </location>
</feature>
<evidence type="ECO:0000313" key="2">
    <source>
        <dbReference type="EMBL" id="KAK0519675.1"/>
    </source>
</evidence>
<protein>
    <submittedName>
        <fullName evidence="2">Uncharacterized protein</fullName>
    </submittedName>
</protein>
<sequence length="68" mass="7583">RQCGCLCGGAGVIIRWRCWARVRVISAFIFVCERERRCGWQWSYERSGAGQGPTRPDTPQVSAPSAPV</sequence>
<comment type="caution">
    <text evidence="2">The sequence shown here is derived from an EMBL/GenBank/DDBJ whole genome shotgun (WGS) entry which is preliminary data.</text>
</comment>
<reference evidence="2" key="1">
    <citation type="journal article" date="2023" name="PhytoFront">
        <title>Draft Genome Resources of Seven Strains of Tilletia horrida, Causal Agent of Kernel Smut of Rice.</title>
        <authorList>
            <person name="Khanal S."/>
            <person name="Antony Babu S."/>
            <person name="Zhou X.G."/>
        </authorList>
    </citation>
    <scope>NUCLEOTIDE SEQUENCE</scope>
    <source>
        <strain evidence="2">TX3</strain>
    </source>
</reference>
<feature type="non-terminal residue" evidence="2">
    <location>
        <position position="1"/>
    </location>
</feature>
<feature type="region of interest" description="Disordered" evidence="1">
    <location>
        <begin position="46"/>
        <end position="68"/>
    </location>
</feature>
<evidence type="ECO:0000313" key="3">
    <source>
        <dbReference type="Proteomes" id="UP001176521"/>
    </source>
</evidence>
<name>A0AAN6G6G8_9BASI</name>
<gene>
    <name evidence="2" type="ORF">OC842_007364</name>
</gene>
<feature type="non-terminal residue" evidence="2">
    <location>
        <position position="68"/>
    </location>
</feature>
<keyword evidence="3" id="KW-1185">Reference proteome</keyword>
<dbReference type="EMBL" id="JAPDMQ010000931">
    <property type="protein sequence ID" value="KAK0519675.1"/>
    <property type="molecule type" value="Genomic_DNA"/>
</dbReference>